<dbReference type="RefSeq" id="WP_203811610.1">
    <property type="nucleotide sequence ID" value="NZ_BOMY01000041.1"/>
</dbReference>
<proteinExistence type="predicted"/>
<reference evidence="2" key="1">
    <citation type="submission" date="2021-01" db="EMBL/GenBank/DDBJ databases">
        <title>Whole genome shotgun sequence of Actinoplanes tereljensis NBRC 105297.</title>
        <authorList>
            <person name="Komaki H."/>
            <person name="Tamura T."/>
        </authorList>
    </citation>
    <scope>NUCLEOTIDE SEQUENCE</scope>
    <source>
        <strain evidence="2">NBRC 105297</strain>
    </source>
</reference>
<feature type="transmembrane region" description="Helical" evidence="1">
    <location>
        <begin position="12"/>
        <end position="36"/>
    </location>
</feature>
<protein>
    <recommendedName>
        <fullName evidence="4">DUF624 domain-containing protein</fullName>
    </recommendedName>
</protein>
<keyword evidence="1" id="KW-0472">Membrane</keyword>
<evidence type="ECO:0000313" key="3">
    <source>
        <dbReference type="Proteomes" id="UP000623608"/>
    </source>
</evidence>
<keyword evidence="1" id="KW-1133">Transmembrane helix</keyword>
<dbReference type="EMBL" id="BOMY01000041">
    <property type="protein sequence ID" value="GIF23739.1"/>
    <property type="molecule type" value="Genomic_DNA"/>
</dbReference>
<keyword evidence="3" id="KW-1185">Reference proteome</keyword>
<dbReference type="Proteomes" id="UP000623608">
    <property type="component" value="Unassembled WGS sequence"/>
</dbReference>
<evidence type="ECO:0000313" key="2">
    <source>
        <dbReference type="EMBL" id="GIF23739.1"/>
    </source>
</evidence>
<name>A0A919NRD3_9ACTN</name>
<gene>
    <name evidence="2" type="ORF">Ate02nite_64690</name>
</gene>
<evidence type="ECO:0008006" key="4">
    <source>
        <dbReference type="Google" id="ProtNLM"/>
    </source>
</evidence>
<organism evidence="2 3">
    <name type="scientific">Paractinoplanes tereljensis</name>
    <dbReference type="NCBI Taxonomy" id="571912"/>
    <lineage>
        <taxon>Bacteria</taxon>
        <taxon>Bacillati</taxon>
        <taxon>Actinomycetota</taxon>
        <taxon>Actinomycetes</taxon>
        <taxon>Micromonosporales</taxon>
        <taxon>Micromonosporaceae</taxon>
        <taxon>Paractinoplanes</taxon>
    </lineage>
</organism>
<feature type="transmembrane region" description="Helical" evidence="1">
    <location>
        <begin position="153"/>
        <end position="172"/>
    </location>
</feature>
<feature type="transmembrane region" description="Helical" evidence="1">
    <location>
        <begin position="42"/>
        <end position="64"/>
    </location>
</feature>
<feature type="transmembrane region" description="Helical" evidence="1">
    <location>
        <begin position="116"/>
        <end position="141"/>
    </location>
</feature>
<comment type="caution">
    <text evidence="2">The sequence shown here is derived from an EMBL/GenBank/DDBJ whole genome shotgun (WGS) entry which is preliminary data.</text>
</comment>
<accession>A0A919NRD3</accession>
<dbReference type="AlphaFoldDB" id="A0A919NRD3"/>
<keyword evidence="1" id="KW-0812">Transmembrane</keyword>
<feature type="transmembrane region" description="Helical" evidence="1">
    <location>
        <begin position="178"/>
        <end position="196"/>
    </location>
</feature>
<evidence type="ECO:0000256" key="1">
    <source>
        <dbReference type="SAM" id="Phobius"/>
    </source>
</evidence>
<sequence length="208" mass="22142">MIVALGRVASLVHTLLVVELLLLLTGAPGLVVLVLLDRDASNIPLVAACAIPVGPALSAALYALRWRSDDPADLAPARAFRRGYRRNAAGVLKLWVPWLAWMAVLGLNLGHGWWPIPVAAVALVATLWQANALVIASLFTFRTRDTARLAAYFLLRTALGTAGLLALAVLVVVLWSEAVLALAAAGFAAMLLRTAGPLRAEIEEKFVQ</sequence>
<feature type="transmembrane region" description="Helical" evidence="1">
    <location>
        <begin position="91"/>
        <end position="110"/>
    </location>
</feature>